<comment type="caution">
    <text evidence="1">The sequence shown here is derived from an EMBL/GenBank/DDBJ whole genome shotgun (WGS) entry which is preliminary data.</text>
</comment>
<gene>
    <name evidence="1" type="ORF">E6C27_scaffold89G004380</name>
</gene>
<organism evidence="1 2">
    <name type="scientific">Cucumis melo var. makuwa</name>
    <name type="common">Oriental melon</name>
    <dbReference type="NCBI Taxonomy" id="1194695"/>
    <lineage>
        <taxon>Eukaryota</taxon>
        <taxon>Viridiplantae</taxon>
        <taxon>Streptophyta</taxon>
        <taxon>Embryophyta</taxon>
        <taxon>Tracheophyta</taxon>
        <taxon>Spermatophyta</taxon>
        <taxon>Magnoliopsida</taxon>
        <taxon>eudicotyledons</taxon>
        <taxon>Gunneridae</taxon>
        <taxon>Pentapetalae</taxon>
        <taxon>rosids</taxon>
        <taxon>fabids</taxon>
        <taxon>Cucurbitales</taxon>
        <taxon>Cucurbitaceae</taxon>
        <taxon>Benincaseae</taxon>
        <taxon>Cucumis</taxon>
    </lineage>
</organism>
<dbReference type="Proteomes" id="UP000321393">
    <property type="component" value="Unassembled WGS sequence"/>
</dbReference>
<sequence length="109" mass="12308">MAPKNAASKYYVASDTYTRPVTHCRSKGIIQEQNQGSIITESILKQLMEYSKTGIVIQENLLYDNSDSASRKLKSKADPDVMSFMMAIIVEAAMVEMERRINLMKAIEK</sequence>
<evidence type="ECO:0000313" key="1">
    <source>
        <dbReference type="EMBL" id="KAA0062089.1"/>
    </source>
</evidence>
<dbReference type="AlphaFoldDB" id="A0A5A7V8S3"/>
<dbReference type="EMBL" id="SSTE01004728">
    <property type="protein sequence ID" value="KAA0062089.1"/>
    <property type="molecule type" value="Genomic_DNA"/>
</dbReference>
<name>A0A5A7V8S3_CUCMM</name>
<reference evidence="1 2" key="1">
    <citation type="submission" date="2019-08" db="EMBL/GenBank/DDBJ databases">
        <title>Draft genome sequences of two oriental melons (Cucumis melo L. var makuwa).</title>
        <authorList>
            <person name="Kwon S.-Y."/>
        </authorList>
    </citation>
    <scope>NUCLEOTIDE SEQUENCE [LARGE SCALE GENOMIC DNA]</scope>
    <source>
        <strain evidence="2">cv. SW 3</strain>
        <tissue evidence="1">Leaf</tissue>
    </source>
</reference>
<evidence type="ECO:0000313" key="2">
    <source>
        <dbReference type="Proteomes" id="UP000321393"/>
    </source>
</evidence>
<accession>A0A5A7V8S3</accession>
<protein>
    <submittedName>
        <fullName evidence="1">Ty3-gypsy retrotransposon protein</fullName>
    </submittedName>
</protein>
<proteinExistence type="predicted"/>